<dbReference type="EMBL" id="CAJNRF010000585">
    <property type="protein sequence ID" value="CAF1969408.1"/>
    <property type="molecule type" value="Genomic_DNA"/>
</dbReference>
<gene>
    <name evidence="7" type="ORF">BYL167_LOCUS11024</name>
    <name evidence="1" type="ORF">CJN711_LOCUS34872</name>
    <name evidence="5" type="ORF">GIL414_LOCUS2440</name>
    <name evidence="3" type="ORF">MBJ925_LOCUS30193</name>
    <name evidence="6" type="ORF">OVN521_LOCUS11127</name>
    <name evidence="8" type="ORF">SMN809_LOCUS9525</name>
    <name evidence="9" type="ORF">UXM345_LOCUS25801</name>
    <name evidence="2" type="ORF">WKI299_LOCUS3239</name>
    <name evidence="4" type="ORF">XDN619_LOCUS30372</name>
</gene>
<dbReference type="EMBL" id="CAJNOV010017007">
    <property type="protein sequence ID" value="CAF1598591.1"/>
    <property type="molecule type" value="Genomic_DNA"/>
</dbReference>
<evidence type="ECO:0000313" key="10">
    <source>
        <dbReference type="Proteomes" id="UP000663842"/>
    </source>
</evidence>
<dbReference type="Proteomes" id="UP000663856">
    <property type="component" value="Unassembled WGS sequence"/>
</dbReference>
<dbReference type="Proteomes" id="UP000663842">
    <property type="component" value="Unassembled WGS sequence"/>
</dbReference>
<dbReference type="Proteomes" id="UP000663887">
    <property type="component" value="Unassembled WGS sequence"/>
</dbReference>
<evidence type="ECO:0000313" key="1">
    <source>
        <dbReference type="EMBL" id="CAF1598591.1"/>
    </source>
</evidence>
<organism evidence="9 10">
    <name type="scientific">Rotaria magnacalcarata</name>
    <dbReference type="NCBI Taxonomy" id="392030"/>
    <lineage>
        <taxon>Eukaryota</taxon>
        <taxon>Metazoa</taxon>
        <taxon>Spiralia</taxon>
        <taxon>Gnathifera</taxon>
        <taxon>Rotifera</taxon>
        <taxon>Eurotatoria</taxon>
        <taxon>Bdelloidea</taxon>
        <taxon>Philodinida</taxon>
        <taxon>Philodinidae</taxon>
        <taxon>Rotaria</taxon>
    </lineage>
</organism>
<dbReference type="Proteomes" id="UP000663855">
    <property type="component" value="Unassembled WGS sequence"/>
</dbReference>
<reference evidence="9" key="1">
    <citation type="submission" date="2021-02" db="EMBL/GenBank/DDBJ databases">
        <authorList>
            <person name="Nowell W R."/>
        </authorList>
    </citation>
    <scope>NUCLEOTIDE SEQUENCE</scope>
</reference>
<dbReference type="Proteomes" id="UP000663824">
    <property type="component" value="Unassembled WGS sequence"/>
</dbReference>
<dbReference type="EMBL" id="CAJOBG010001459">
    <property type="protein sequence ID" value="CAF3931002.1"/>
    <property type="molecule type" value="Genomic_DNA"/>
</dbReference>
<name>A0A819YNT4_9BILA</name>
<sequence length="96" mass="11164">MYKNAYCYEQRNTTTRAPSPLLELVSNYVQCNLTEAQIKNLLFVNRLTASILTNQLSDLINYARLYQKTLFSYFTDKKIGAHFTFFCAQTIPYPFG</sequence>
<evidence type="ECO:0000313" key="8">
    <source>
        <dbReference type="EMBL" id="CAF3956098.1"/>
    </source>
</evidence>
<dbReference type="EMBL" id="CAJOBI010003095">
    <property type="protein sequence ID" value="CAF3956098.1"/>
    <property type="molecule type" value="Genomic_DNA"/>
</dbReference>
<comment type="caution">
    <text evidence="9">The sequence shown here is derived from an EMBL/GenBank/DDBJ whole genome shotgun (WGS) entry which is preliminary data.</text>
</comment>
<dbReference type="EMBL" id="CAJOBH010003402">
    <property type="protein sequence ID" value="CAF3950883.1"/>
    <property type="molecule type" value="Genomic_DNA"/>
</dbReference>
<evidence type="ECO:0000313" key="2">
    <source>
        <dbReference type="EMBL" id="CAF1969408.1"/>
    </source>
</evidence>
<protein>
    <submittedName>
        <fullName evidence="9">Uncharacterized protein</fullName>
    </submittedName>
</protein>
<dbReference type="Proteomes" id="UP000676336">
    <property type="component" value="Unassembled WGS sequence"/>
</dbReference>
<evidence type="ECO:0000313" key="7">
    <source>
        <dbReference type="EMBL" id="CAF3950883.1"/>
    </source>
</evidence>
<keyword evidence="11" id="KW-1185">Reference proteome</keyword>
<evidence type="ECO:0000313" key="6">
    <source>
        <dbReference type="EMBL" id="CAF3931002.1"/>
    </source>
</evidence>
<dbReference type="AlphaFoldDB" id="A0A819YNT4"/>
<dbReference type="EMBL" id="CAJNRE010016310">
    <property type="protein sequence ID" value="CAF2145275.1"/>
    <property type="molecule type" value="Genomic_DNA"/>
</dbReference>
<proteinExistence type="predicted"/>
<dbReference type="EMBL" id="CAJOBF010005071">
    <property type="protein sequence ID" value="CAF4162871.1"/>
    <property type="molecule type" value="Genomic_DNA"/>
</dbReference>
<evidence type="ECO:0000313" key="5">
    <source>
        <dbReference type="EMBL" id="CAF3824805.1"/>
    </source>
</evidence>
<dbReference type="Proteomes" id="UP000681967">
    <property type="component" value="Unassembled WGS sequence"/>
</dbReference>
<dbReference type="Proteomes" id="UP000663866">
    <property type="component" value="Unassembled WGS sequence"/>
</dbReference>
<dbReference type="EMBL" id="CAJNRG010014983">
    <property type="protein sequence ID" value="CAF2160458.1"/>
    <property type="molecule type" value="Genomic_DNA"/>
</dbReference>
<dbReference type="EMBL" id="CAJOBJ010000471">
    <property type="protein sequence ID" value="CAF3824805.1"/>
    <property type="molecule type" value="Genomic_DNA"/>
</dbReference>
<evidence type="ECO:0000313" key="4">
    <source>
        <dbReference type="EMBL" id="CAF2160458.1"/>
    </source>
</evidence>
<dbReference type="Proteomes" id="UP000681720">
    <property type="component" value="Unassembled WGS sequence"/>
</dbReference>
<evidence type="ECO:0000313" key="3">
    <source>
        <dbReference type="EMBL" id="CAF2145275.1"/>
    </source>
</evidence>
<accession>A0A819YNT4</accession>
<evidence type="ECO:0000313" key="9">
    <source>
        <dbReference type="EMBL" id="CAF4162871.1"/>
    </source>
</evidence>
<evidence type="ECO:0000313" key="11">
    <source>
        <dbReference type="Proteomes" id="UP000663866"/>
    </source>
</evidence>